<feature type="compositionally biased region" description="Basic and acidic residues" evidence="1">
    <location>
        <begin position="13"/>
        <end position="28"/>
    </location>
</feature>
<evidence type="ECO:0000313" key="2">
    <source>
        <dbReference type="EMBL" id="VEL33949.1"/>
    </source>
</evidence>
<evidence type="ECO:0000256" key="1">
    <source>
        <dbReference type="SAM" id="MobiDB-lite"/>
    </source>
</evidence>
<accession>A0A3S5B578</accession>
<reference evidence="2" key="1">
    <citation type="submission" date="2018-11" db="EMBL/GenBank/DDBJ databases">
        <authorList>
            <consortium name="Pathogen Informatics"/>
        </authorList>
    </citation>
    <scope>NUCLEOTIDE SEQUENCE</scope>
</reference>
<dbReference type="EMBL" id="CAAALY010246701">
    <property type="protein sequence ID" value="VEL33949.1"/>
    <property type="molecule type" value="Genomic_DNA"/>
</dbReference>
<feature type="region of interest" description="Disordered" evidence="1">
    <location>
        <begin position="1"/>
        <end position="48"/>
    </location>
</feature>
<comment type="caution">
    <text evidence="2">The sequence shown here is derived from an EMBL/GenBank/DDBJ whole genome shotgun (WGS) entry which is preliminary data.</text>
</comment>
<feature type="compositionally biased region" description="Polar residues" evidence="1">
    <location>
        <begin position="1"/>
        <end position="10"/>
    </location>
</feature>
<proteinExistence type="predicted"/>
<evidence type="ECO:0000313" key="3">
    <source>
        <dbReference type="Proteomes" id="UP000784294"/>
    </source>
</evidence>
<dbReference type="Proteomes" id="UP000784294">
    <property type="component" value="Unassembled WGS sequence"/>
</dbReference>
<organism evidence="2 3">
    <name type="scientific">Protopolystoma xenopodis</name>
    <dbReference type="NCBI Taxonomy" id="117903"/>
    <lineage>
        <taxon>Eukaryota</taxon>
        <taxon>Metazoa</taxon>
        <taxon>Spiralia</taxon>
        <taxon>Lophotrochozoa</taxon>
        <taxon>Platyhelminthes</taxon>
        <taxon>Monogenea</taxon>
        <taxon>Polyopisthocotylea</taxon>
        <taxon>Polystomatidea</taxon>
        <taxon>Polystomatidae</taxon>
        <taxon>Protopolystoma</taxon>
    </lineage>
</organism>
<sequence length="83" mass="9246">MLVTAEQASSLDGLDRDKVNSGRLDRQKNNSVLVSDRASREEKRSQQHSAILKGGYRFQLRLGLIKTPSGTRTMAVQRIISTC</sequence>
<keyword evidence="3" id="KW-1185">Reference proteome</keyword>
<dbReference type="AlphaFoldDB" id="A0A3S5B578"/>
<gene>
    <name evidence="2" type="ORF">PXEA_LOCUS27389</name>
</gene>
<name>A0A3S5B578_9PLAT</name>
<protein>
    <submittedName>
        <fullName evidence="2">Uncharacterized protein</fullName>
    </submittedName>
</protein>